<name>A0A9D1I918_9CLOT</name>
<proteinExistence type="predicted"/>
<dbReference type="AlphaFoldDB" id="A0A9D1I918"/>
<dbReference type="Gene3D" id="3.90.1640.10">
    <property type="entry name" value="inorganic pyrophosphatase (n-terminal core)"/>
    <property type="match status" value="1"/>
</dbReference>
<dbReference type="GO" id="GO:0003676">
    <property type="term" value="F:nucleic acid binding"/>
    <property type="evidence" value="ECO:0007669"/>
    <property type="project" value="InterPro"/>
</dbReference>
<feature type="domain" description="DDH" evidence="1">
    <location>
        <begin position="17"/>
        <end position="171"/>
    </location>
</feature>
<dbReference type="Pfam" id="PF02272">
    <property type="entry name" value="DHHA1"/>
    <property type="match status" value="1"/>
</dbReference>
<accession>A0A9D1I918</accession>
<dbReference type="InterPro" id="IPR051319">
    <property type="entry name" value="Oligoribo/pAp-PDE_c-di-AMP_PDE"/>
</dbReference>
<dbReference type="PANTHER" id="PTHR47618">
    <property type="entry name" value="BIFUNCTIONAL OLIGORIBONUCLEASE AND PAP PHOSPHATASE NRNA"/>
    <property type="match status" value="1"/>
</dbReference>
<dbReference type="Gene3D" id="3.10.310.30">
    <property type="match status" value="1"/>
</dbReference>
<dbReference type="Pfam" id="PF01368">
    <property type="entry name" value="DHH"/>
    <property type="match status" value="1"/>
</dbReference>
<dbReference type="InterPro" id="IPR038763">
    <property type="entry name" value="DHH_sf"/>
</dbReference>
<gene>
    <name evidence="3" type="ORF">IAD50_09200</name>
</gene>
<reference evidence="3" key="2">
    <citation type="journal article" date="2021" name="PeerJ">
        <title>Extensive microbial diversity within the chicken gut microbiome revealed by metagenomics and culture.</title>
        <authorList>
            <person name="Gilroy R."/>
            <person name="Ravi A."/>
            <person name="Getino M."/>
            <person name="Pursley I."/>
            <person name="Horton D.L."/>
            <person name="Alikhan N.F."/>
            <person name="Baker D."/>
            <person name="Gharbi K."/>
            <person name="Hall N."/>
            <person name="Watson M."/>
            <person name="Adriaenssens E.M."/>
            <person name="Foster-Nyarko E."/>
            <person name="Jarju S."/>
            <person name="Secka A."/>
            <person name="Antonio M."/>
            <person name="Oren A."/>
            <person name="Chaudhuri R.R."/>
            <person name="La Ragione R."/>
            <person name="Hildebrand F."/>
            <person name="Pallen M.J."/>
        </authorList>
    </citation>
    <scope>NUCLEOTIDE SEQUENCE</scope>
    <source>
        <strain evidence="3">CHK195-4489</strain>
    </source>
</reference>
<evidence type="ECO:0000313" key="3">
    <source>
        <dbReference type="EMBL" id="HIU30454.1"/>
    </source>
</evidence>
<reference evidence="3" key="1">
    <citation type="submission" date="2020-10" db="EMBL/GenBank/DDBJ databases">
        <authorList>
            <person name="Gilroy R."/>
        </authorList>
    </citation>
    <scope>NUCLEOTIDE SEQUENCE</scope>
    <source>
        <strain evidence="3">CHK195-4489</strain>
    </source>
</reference>
<dbReference type="PANTHER" id="PTHR47618:SF1">
    <property type="entry name" value="BIFUNCTIONAL OLIGORIBONUCLEASE AND PAP PHOSPHATASE NRNA"/>
    <property type="match status" value="1"/>
</dbReference>
<organism evidence="3 4">
    <name type="scientific">Candidatus Egerieisoma faecipullorum</name>
    <dbReference type="NCBI Taxonomy" id="2840963"/>
    <lineage>
        <taxon>Bacteria</taxon>
        <taxon>Bacillati</taxon>
        <taxon>Bacillota</taxon>
        <taxon>Clostridia</taxon>
        <taxon>Eubacteriales</taxon>
        <taxon>Clostridiaceae</taxon>
        <taxon>Clostridiaceae incertae sedis</taxon>
        <taxon>Candidatus Egerieisoma</taxon>
    </lineage>
</organism>
<dbReference type="Proteomes" id="UP000824089">
    <property type="component" value="Unassembled WGS sequence"/>
</dbReference>
<sequence length="339" mass="37768">MQDWKQVRKAISEAEHILLLPHIHADGDSLGSAFGLAYFLCGQGKTVNIFSEELPPGNLSFLYRSDRLPEGVQFSVWQPDAESELPEHDLAIAVDTSDEKRMGNRKELFYRAKGQIRIDHHISDATFAPITVCNTGWAAAAEGIWELIQTYEDYRQAPYLKEIAECIYAGILTDTGCFAYASVTAETHAIAAELIRIAGNMAWQYSELYENQKKSEVALKAAAYRQIEYYGKGRVAFLQITRDEMEAVGATDDDLESFASFLRCIEEVCVGIFVKPGKTAREFRISLRSDNHCDVAAVASQFGGGGHKRAAGLLYKEENGAPFSEFKKILIGEILKWMG</sequence>
<dbReference type="InterPro" id="IPR001667">
    <property type="entry name" value="DDH_dom"/>
</dbReference>
<comment type="caution">
    <text evidence="3">The sequence shown here is derived from an EMBL/GenBank/DDBJ whole genome shotgun (WGS) entry which is preliminary data.</text>
</comment>
<feature type="domain" description="DHHA1" evidence="2">
    <location>
        <begin position="249"/>
        <end position="319"/>
    </location>
</feature>
<dbReference type="SUPFAM" id="SSF64182">
    <property type="entry name" value="DHH phosphoesterases"/>
    <property type="match status" value="1"/>
</dbReference>
<evidence type="ECO:0000259" key="1">
    <source>
        <dbReference type="Pfam" id="PF01368"/>
    </source>
</evidence>
<evidence type="ECO:0000259" key="2">
    <source>
        <dbReference type="Pfam" id="PF02272"/>
    </source>
</evidence>
<evidence type="ECO:0000313" key="4">
    <source>
        <dbReference type="Proteomes" id="UP000824089"/>
    </source>
</evidence>
<dbReference type="InterPro" id="IPR003156">
    <property type="entry name" value="DHHA1_dom"/>
</dbReference>
<protein>
    <submittedName>
        <fullName evidence="3">Bifunctional oligoribonuclease/PAP phosphatase NrnA</fullName>
    </submittedName>
</protein>
<dbReference type="EMBL" id="DVMM01000204">
    <property type="protein sequence ID" value="HIU30454.1"/>
    <property type="molecule type" value="Genomic_DNA"/>
</dbReference>